<reference evidence="2" key="2">
    <citation type="submission" date="2022-01" db="EMBL/GenBank/DDBJ databases">
        <authorList>
            <person name="Zivanovic Y."/>
            <person name="Moreira D."/>
            <person name="Lopez-Garcia P."/>
        </authorList>
    </citation>
    <scope>NUCLEOTIDE SEQUENCE</scope>
    <source>
        <strain evidence="2">G9</strain>
    </source>
</reference>
<dbReference type="InterPro" id="IPR025569">
    <property type="entry name" value="DUF4335"/>
</dbReference>
<reference evidence="2" key="1">
    <citation type="journal article" date="2022" name="Genome Biol. Evol.">
        <title>A New Gene Family Diagnostic for Intracellular Biomineralization of Amorphous Ca Carbonates by Cyanobacteria.</title>
        <authorList>
            <person name="Benzerara K."/>
            <person name="Duprat E."/>
            <person name="Bitard-Feildel T."/>
            <person name="Caumes G."/>
            <person name="Cassier-Chauvat C."/>
            <person name="Chauvat F."/>
            <person name="Dezi M."/>
            <person name="Diop S.I."/>
            <person name="Gaschignard G."/>
            <person name="Gorgen S."/>
            <person name="Gugger M."/>
            <person name="Lopez-Garcia P."/>
            <person name="Millet M."/>
            <person name="Skouri-Panet F."/>
            <person name="Moreira D."/>
            <person name="Callebaut I."/>
        </authorList>
    </citation>
    <scope>NUCLEOTIDE SEQUENCE</scope>
    <source>
        <strain evidence="2">G9</strain>
    </source>
</reference>
<comment type="caution">
    <text evidence="2">The sequence shown here is derived from an EMBL/GenBank/DDBJ whole genome shotgun (WGS) entry which is preliminary data.</text>
</comment>
<accession>A0ABT6EY78</accession>
<feature type="compositionally biased region" description="Acidic residues" evidence="1">
    <location>
        <begin position="246"/>
        <end position="258"/>
    </location>
</feature>
<proteinExistence type="predicted"/>
<sequence length="275" mass="30570">MLVQRQYSLPNCILVIEGLSNPTNTLSPVLDVVTVCECQLLGQKSVLRGGREFLDALVEQLPPMVQTWMSGVRLRRSLVKSEHLIHLEEQESHQFLLTIPAALLTQTDLAHVTKEHPDSKMVQVSLSWLQLFDLLEALDQLCCDSQTLPSLGTQLSSLPRRAIAPQVPLGKQLTPVALGAASLAIMAAVFYHMPVPERRPLEEDSPASFELSPADLAGRDFDIPEDLLPPVDERFIEDDPFIEEGFIEEAPFDVDEDPGFNNNPDNVNSPEQNNF</sequence>
<gene>
    <name evidence="2" type="ORF">L3556_07060</name>
</gene>
<evidence type="ECO:0000313" key="3">
    <source>
        <dbReference type="Proteomes" id="UP001154265"/>
    </source>
</evidence>
<organism evidence="2 3">
    <name type="scientific">Candidatus Synechococcus calcipolaris G9</name>
    <dbReference type="NCBI Taxonomy" id="1497997"/>
    <lineage>
        <taxon>Bacteria</taxon>
        <taxon>Bacillati</taxon>
        <taxon>Cyanobacteriota</taxon>
        <taxon>Cyanophyceae</taxon>
        <taxon>Synechococcales</taxon>
        <taxon>Synechococcaceae</taxon>
        <taxon>Synechococcus</taxon>
    </lineage>
</organism>
<evidence type="ECO:0000256" key="1">
    <source>
        <dbReference type="SAM" id="MobiDB-lite"/>
    </source>
</evidence>
<dbReference type="RefSeq" id="WP_277866596.1">
    <property type="nucleotide sequence ID" value="NZ_JAKKUT010000002.1"/>
</dbReference>
<keyword evidence="3" id="KW-1185">Reference proteome</keyword>
<dbReference type="Pfam" id="PF14233">
    <property type="entry name" value="DUF4335"/>
    <property type="match status" value="1"/>
</dbReference>
<name>A0ABT6EY78_9SYNE</name>
<dbReference type="Proteomes" id="UP001154265">
    <property type="component" value="Unassembled WGS sequence"/>
</dbReference>
<protein>
    <submittedName>
        <fullName evidence="2">DUF4335 domain-containing protein</fullName>
    </submittedName>
</protein>
<evidence type="ECO:0000313" key="2">
    <source>
        <dbReference type="EMBL" id="MDG2990692.1"/>
    </source>
</evidence>
<feature type="compositionally biased region" description="Polar residues" evidence="1">
    <location>
        <begin position="260"/>
        <end position="275"/>
    </location>
</feature>
<dbReference type="EMBL" id="JAKKUT010000002">
    <property type="protein sequence ID" value="MDG2990692.1"/>
    <property type="molecule type" value="Genomic_DNA"/>
</dbReference>
<feature type="region of interest" description="Disordered" evidence="1">
    <location>
        <begin position="246"/>
        <end position="275"/>
    </location>
</feature>